<comment type="caution">
    <text evidence="2">The sequence shown here is derived from an EMBL/GenBank/DDBJ whole genome shotgun (WGS) entry which is preliminary data.</text>
</comment>
<keyword evidence="3" id="KW-1185">Reference proteome</keyword>
<name>A0ABW2R3K7_9BURK</name>
<evidence type="ECO:0000256" key="1">
    <source>
        <dbReference type="SAM" id="Phobius"/>
    </source>
</evidence>
<sequence>MGKAQRWMWIAWPAFLVAGVMEMLVFAVVDPGDLHWFGEPVAMSRQAVYTLAFFVFWVFAMASSTLTTMLAMSPFEVNRCPVPPDERPRDCARNGCN</sequence>
<keyword evidence="1" id="KW-0812">Transmembrane</keyword>
<evidence type="ECO:0000313" key="2">
    <source>
        <dbReference type="EMBL" id="MFC7433065.1"/>
    </source>
</evidence>
<evidence type="ECO:0000313" key="3">
    <source>
        <dbReference type="Proteomes" id="UP001596495"/>
    </source>
</evidence>
<dbReference type="RefSeq" id="WP_374639223.1">
    <property type="nucleotide sequence ID" value="NZ_JBHTBX010000001.1"/>
</dbReference>
<keyword evidence="1" id="KW-1133">Transmembrane helix</keyword>
<feature type="transmembrane region" description="Helical" evidence="1">
    <location>
        <begin position="49"/>
        <end position="71"/>
    </location>
</feature>
<keyword evidence="1" id="KW-0472">Membrane</keyword>
<proteinExistence type="predicted"/>
<gene>
    <name evidence="2" type="ORF">ACFQNJ_00895</name>
</gene>
<feature type="transmembrane region" description="Helical" evidence="1">
    <location>
        <begin position="7"/>
        <end position="29"/>
    </location>
</feature>
<reference evidence="3" key="1">
    <citation type="journal article" date="2019" name="Int. J. Syst. Evol. Microbiol.">
        <title>The Global Catalogue of Microorganisms (GCM) 10K type strain sequencing project: providing services to taxonomists for standard genome sequencing and annotation.</title>
        <authorList>
            <consortium name="The Broad Institute Genomics Platform"/>
            <consortium name="The Broad Institute Genome Sequencing Center for Infectious Disease"/>
            <person name="Wu L."/>
            <person name="Ma J."/>
        </authorList>
    </citation>
    <scope>NUCLEOTIDE SEQUENCE [LARGE SCALE GENOMIC DNA]</scope>
    <source>
        <strain evidence="3">CCUG 54518</strain>
    </source>
</reference>
<dbReference type="Proteomes" id="UP001596495">
    <property type="component" value="Unassembled WGS sequence"/>
</dbReference>
<protein>
    <recommendedName>
        <fullName evidence="4">Transmembrane protein</fullName>
    </recommendedName>
</protein>
<organism evidence="2 3">
    <name type="scientific">Hydrogenophaga bisanensis</name>
    <dbReference type="NCBI Taxonomy" id="439611"/>
    <lineage>
        <taxon>Bacteria</taxon>
        <taxon>Pseudomonadati</taxon>
        <taxon>Pseudomonadota</taxon>
        <taxon>Betaproteobacteria</taxon>
        <taxon>Burkholderiales</taxon>
        <taxon>Comamonadaceae</taxon>
        <taxon>Hydrogenophaga</taxon>
    </lineage>
</organism>
<dbReference type="EMBL" id="JBHTBX010000001">
    <property type="protein sequence ID" value="MFC7433065.1"/>
    <property type="molecule type" value="Genomic_DNA"/>
</dbReference>
<evidence type="ECO:0008006" key="4">
    <source>
        <dbReference type="Google" id="ProtNLM"/>
    </source>
</evidence>
<accession>A0ABW2R3K7</accession>